<keyword evidence="2" id="KW-0964">Secreted</keyword>
<gene>
    <name evidence="6" type="ORF">J42TS3_04530</name>
</gene>
<dbReference type="InterPro" id="IPR011459">
    <property type="entry name" value="DUF1565"/>
</dbReference>
<sequence>MCLALLLFINHPASLYISESNSVFADAMGTVYYVATSGNDNNPGTLSAPWRTIQKASDSVRPGDTVYVRGGVYNEFVNIKVSGSAESGRITFRNYEKETPIIDGTGLSLSRSQALVQLSNVNFVTIAGFEIRNLSTSSSSADPAGIRVKDGSSQIEILNNNVHHIENTSKDGNGHGIHVLGNTSNAITGLVISGNQVHHLITGKSESLTLSGNIDGFSVTNNRVYENNNIGIELAGFYGACSGSCVDQTRNGVVSGNIVYRIDSSGNKAYGTGIHAAGGIYADGATKVIIERNEIYNSDFGIELASEKRGKTTSGIVVRNNYIHDNYGAGLIMGGSSSSNGGASQNVIVNNTFVENDSLGQGYGDITLQWNNTDNQFKNNIIFSNSRKLSVNKLNSSGSNNQFDYNLYYNSTGTAGSQWKWVGKSYSSLASYKQGTGNDTRSLFGNPLFANKAAHDIQLKKGSPAIDKGSALNPGEHDLTGSVRIRGAAIDIGAVEFSGSNIGTPAPSITIDGDAEDWSKIPVHSTGSGKASSMKAAKDASSLYILVQGSELTTKSQLFINADNNINTGFKAPYWKSSGADYLLENGRLYRYNGSNGTVWKWEFLKSYSDSPNYFLSDDLLEVYLPWSDLGKLTQNSIVKIGYVWNDSDKYKLPKSGDMTAVQEILK</sequence>
<dbReference type="Pfam" id="PF13229">
    <property type="entry name" value="Beta_helix"/>
    <property type="match status" value="1"/>
</dbReference>
<evidence type="ECO:0008006" key="8">
    <source>
        <dbReference type="Google" id="ProtNLM"/>
    </source>
</evidence>
<dbReference type="InterPro" id="IPR011050">
    <property type="entry name" value="Pectin_lyase_fold/virulence"/>
</dbReference>
<reference evidence="6 7" key="1">
    <citation type="submission" date="2021-03" db="EMBL/GenBank/DDBJ databases">
        <title>Antimicrobial resistance genes in bacteria isolated from Japanese honey, and their potential for conferring macrolide and lincosamide resistance in the American foulbrood pathogen Paenibacillus larvae.</title>
        <authorList>
            <person name="Okamoto M."/>
            <person name="Kumagai M."/>
            <person name="Kanamori H."/>
            <person name="Takamatsu D."/>
        </authorList>
    </citation>
    <scope>NUCLEOTIDE SEQUENCE [LARGE SCALE GENOMIC DNA]</scope>
    <source>
        <strain evidence="6 7">J42TS3</strain>
    </source>
</reference>
<dbReference type="NCBIfam" id="NF041518">
    <property type="entry name" value="choice_anch_Q"/>
    <property type="match status" value="1"/>
</dbReference>
<dbReference type="InterPro" id="IPR039448">
    <property type="entry name" value="Beta_helix"/>
</dbReference>
<dbReference type="SMART" id="SM00710">
    <property type="entry name" value="PbH1"/>
    <property type="match status" value="7"/>
</dbReference>
<dbReference type="Pfam" id="PF07602">
    <property type="entry name" value="DUF1565"/>
    <property type="match status" value="1"/>
</dbReference>
<organism evidence="6 7">
    <name type="scientific">Paenibacillus vini</name>
    <dbReference type="NCBI Taxonomy" id="1476024"/>
    <lineage>
        <taxon>Bacteria</taxon>
        <taxon>Bacillati</taxon>
        <taxon>Bacillota</taxon>
        <taxon>Bacilli</taxon>
        <taxon>Bacillales</taxon>
        <taxon>Paenibacillaceae</taxon>
        <taxon>Paenibacillus</taxon>
    </lineage>
</organism>
<evidence type="ECO:0000256" key="3">
    <source>
        <dbReference type="ARBA" id="ARBA00022729"/>
    </source>
</evidence>
<name>A0ABQ4M5Z3_9BACL</name>
<feature type="domain" description="DUF1565" evidence="4">
    <location>
        <begin position="37"/>
        <end position="235"/>
    </location>
</feature>
<dbReference type="InterPro" id="IPR006626">
    <property type="entry name" value="PbH1"/>
</dbReference>
<comment type="subcellular location">
    <subcellularLocation>
        <location evidence="1">Secreted</location>
    </subcellularLocation>
</comment>
<dbReference type="InterPro" id="IPR012334">
    <property type="entry name" value="Pectin_lyas_fold"/>
</dbReference>
<protein>
    <recommendedName>
        <fullName evidence="8">Right handed beta helix domain-containing protein</fullName>
    </recommendedName>
</protein>
<dbReference type="SUPFAM" id="SSF51126">
    <property type="entry name" value="Pectin lyase-like"/>
    <property type="match status" value="1"/>
</dbReference>
<accession>A0ABQ4M5Z3</accession>
<keyword evidence="3" id="KW-0732">Signal</keyword>
<evidence type="ECO:0000256" key="2">
    <source>
        <dbReference type="ARBA" id="ARBA00022525"/>
    </source>
</evidence>
<dbReference type="EMBL" id="BOSL01000001">
    <property type="protein sequence ID" value="GIP51418.1"/>
    <property type="molecule type" value="Genomic_DNA"/>
</dbReference>
<dbReference type="Proteomes" id="UP000679992">
    <property type="component" value="Unassembled WGS sequence"/>
</dbReference>
<dbReference type="PANTHER" id="PTHR40088">
    <property type="entry name" value="PECTATE LYASE (EUROFUNG)"/>
    <property type="match status" value="1"/>
</dbReference>
<dbReference type="InterPro" id="IPR052052">
    <property type="entry name" value="Polysaccharide_Lyase_9"/>
</dbReference>
<proteinExistence type="predicted"/>
<keyword evidence="7" id="KW-1185">Reference proteome</keyword>
<evidence type="ECO:0000259" key="5">
    <source>
        <dbReference type="Pfam" id="PF13229"/>
    </source>
</evidence>
<feature type="domain" description="Right handed beta helix" evidence="5">
    <location>
        <begin position="276"/>
        <end position="415"/>
    </location>
</feature>
<dbReference type="PANTHER" id="PTHR40088:SF2">
    <property type="entry name" value="SECRETED SUGAR HYDROLASE"/>
    <property type="match status" value="1"/>
</dbReference>
<evidence type="ECO:0000256" key="1">
    <source>
        <dbReference type="ARBA" id="ARBA00004613"/>
    </source>
</evidence>
<dbReference type="InterPro" id="IPR059226">
    <property type="entry name" value="Choice_anch_Q_dom"/>
</dbReference>
<evidence type="ECO:0000313" key="6">
    <source>
        <dbReference type="EMBL" id="GIP51418.1"/>
    </source>
</evidence>
<evidence type="ECO:0000259" key="4">
    <source>
        <dbReference type="Pfam" id="PF07602"/>
    </source>
</evidence>
<dbReference type="Gene3D" id="2.160.20.10">
    <property type="entry name" value="Single-stranded right-handed beta-helix, Pectin lyase-like"/>
    <property type="match status" value="1"/>
</dbReference>
<comment type="caution">
    <text evidence="6">The sequence shown here is derived from an EMBL/GenBank/DDBJ whole genome shotgun (WGS) entry which is preliminary data.</text>
</comment>
<evidence type="ECO:0000313" key="7">
    <source>
        <dbReference type="Proteomes" id="UP000679992"/>
    </source>
</evidence>